<evidence type="ECO:0000259" key="1">
    <source>
        <dbReference type="PROSITE" id="PS50206"/>
    </source>
</evidence>
<dbReference type="InterPro" id="IPR001763">
    <property type="entry name" value="Rhodanese-like_dom"/>
</dbReference>
<organism evidence="2 3">
    <name type="scientific">Luteolibacter ambystomatis</name>
    <dbReference type="NCBI Taxonomy" id="2824561"/>
    <lineage>
        <taxon>Bacteria</taxon>
        <taxon>Pseudomonadati</taxon>
        <taxon>Verrucomicrobiota</taxon>
        <taxon>Verrucomicrobiia</taxon>
        <taxon>Verrucomicrobiales</taxon>
        <taxon>Verrucomicrobiaceae</taxon>
        <taxon>Luteolibacter</taxon>
    </lineage>
</organism>
<accession>A0A975G8D9</accession>
<dbReference type="Pfam" id="PF00581">
    <property type="entry name" value="Rhodanese"/>
    <property type="match status" value="1"/>
</dbReference>
<evidence type="ECO:0000313" key="3">
    <source>
        <dbReference type="Proteomes" id="UP000676169"/>
    </source>
</evidence>
<dbReference type="PROSITE" id="PS51257">
    <property type="entry name" value="PROKAR_LIPOPROTEIN"/>
    <property type="match status" value="1"/>
</dbReference>
<sequence length="157" mass="16511">MTGSSLRILALAAAVFSVSCGHKSRPAPQPVTKPAVTAKPAAPAQGRVSVIDMSALFSLQQSGKVLLYDVRPSFVHGFGHLAGAVSWPRGSFDQDYARHEPEIRAALAADKNVVLYCTDAACPDSRAVAARLAEKGFSVSVLEGGYNAWKDAGMPVE</sequence>
<feature type="domain" description="Rhodanese" evidence="1">
    <location>
        <begin position="61"/>
        <end position="157"/>
    </location>
</feature>
<dbReference type="SUPFAM" id="SSF52821">
    <property type="entry name" value="Rhodanese/Cell cycle control phosphatase"/>
    <property type="match status" value="1"/>
</dbReference>
<dbReference type="Gene3D" id="3.40.250.10">
    <property type="entry name" value="Rhodanese-like domain"/>
    <property type="match status" value="1"/>
</dbReference>
<dbReference type="AlphaFoldDB" id="A0A975G8D9"/>
<reference evidence="2" key="1">
    <citation type="submission" date="2021-04" db="EMBL/GenBank/DDBJ databases">
        <title>Luteolibacter sp. 32A isolated from the skin of an Anderson's salamander (Ambystoma andersonii).</title>
        <authorList>
            <person name="Spergser J."/>
            <person name="Busse H.-J."/>
        </authorList>
    </citation>
    <scope>NUCLEOTIDE SEQUENCE</scope>
    <source>
        <strain evidence="2">32A</strain>
    </source>
</reference>
<dbReference type="SMART" id="SM00450">
    <property type="entry name" value="RHOD"/>
    <property type="match status" value="1"/>
</dbReference>
<dbReference type="KEGG" id="lamb:KBB96_19245"/>
<dbReference type="EMBL" id="CP073100">
    <property type="protein sequence ID" value="QUE50979.1"/>
    <property type="molecule type" value="Genomic_DNA"/>
</dbReference>
<evidence type="ECO:0000313" key="2">
    <source>
        <dbReference type="EMBL" id="QUE50979.1"/>
    </source>
</evidence>
<keyword evidence="3" id="KW-1185">Reference proteome</keyword>
<name>A0A975G8D9_9BACT</name>
<dbReference type="InterPro" id="IPR036873">
    <property type="entry name" value="Rhodanese-like_dom_sf"/>
</dbReference>
<dbReference type="PROSITE" id="PS50206">
    <property type="entry name" value="RHODANESE_3"/>
    <property type="match status" value="1"/>
</dbReference>
<dbReference type="CDD" id="cd00158">
    <property type="entry name" value="RHOD"/>
    <property type="match status" value="1"/>
</dbReference>
<dbReference type="RefSeq" id="WP_211631118.1">
    <property type="nucleotide sequence ID" value="NZ_CP073100.1"/>
</dbReference>
<gene>
    <name evidence="2" type="ORF">KBB96_19245</name>
</gene>
<dbReference type="Proteomes" id="UP000676169">
    <property type="component" value="Chromosome"/>
</dbReference>
<protein>
    <submittedName>
        <fullName evidence="2">Rhodanese-like domain-containing protein</fullName>
    </submittedName>
</protein>
<proteinExistence type="predicted"/>